<evidence type="ECO:0000313" key="3">
    <source>
        <dbReference type="EMBL" id="BBL79462.1"/>
    </source>
</evidence>
<feature type="region of interest" description="Disordered" evidence="1">
    <location>
        <begin position="277"/>
        <end position="311"/>
    </location>
</feature>
<dbReference type="Pfam" id="PF22763">
    <property type="entry name" value="NrS1-1_pol-like_HBD"/>
    <property type="match status" value="1"/>
</dbReference>
<dbReference type="InterPro" id="IPR025048">
    <property type="entry name" value="DUF3987"/>
</dbReference>
<dbReference type="AlphaFoldDB" id="A0A510HHI9"/>
<dbReference type="EMBL" id="AP019791">
    <property type="protein sequence ID" value="BBL79462.1"/>
    <property type="molecule type" value="Genomic_DNA"/>
</dbReference>
<evidence type="ECO:0000256" key="1">
    <source>
        <dbReference type="SAM" id="MobiDB-lite"/>
    </source>
</evidence>
<feature type="domain" description="NrS-1 polymerase-like HBD" evidence="2">
    <location>
        <begin position="223"/>
        <end position="281"/>
    </location>
</feature>
<dbReference type="Proteomes" id="UP000318065">
    <property type="component" value="Chromosome"/>
</dbReference>
<name>A0A510HHI9_9ACTN</name>
<evidence type="ECO:0000313" key="4">
    <source>
        <dbReference type="Proteomes" id="UP000318065"/>
    </source>
</evidence>
<organism evidence="3 4">
    <name type="scientific">Rubrobacter xylanophilus</name>
    <dbReference type="NCBI Taxonomy" id="49319"/>
    <lineage>
        <taxon>Bacteria</taxon>
        <taxon>Bacillati</taxon>
        <taxon>Actinomycetota</taxon>
        <taxon>Rubrobacteria</taxon>
        <taxon>Rubrobacterales</taxon>
        <taxon>Rubrobacteraceae</taxon>
        <taxon>Rubrobacter</taxon>
    </lineage>
</organism>
<feature type="region of interest" description="Disordered" evidence="1">
    <location>
        <begin position="789"/>
        <end position="868"/>
    </location>
</feature>
<dbReference type="Pfam" id="PF13148">
    <property type="entry name" value="DUF3987"/>
    <property type="match status" value="1"/>
</dbReference>
<dbReference type="InterPro" id="IPR054468">
    <property type="entry name" value="NrSPol-like_HBD"/>
</dbReference>
<evidence type="ECO:0000259" key="2">
    <source>
        <dbReference type="Pfam" id="PF22763"/>
    </source>
</evidence>
<feature type="compositionally biased region" description="Low complexity" evidence="1">
    <location>
        <begin position="789"/>
        <end position="814"/>
    </location>
</feature>
<feature type="region of interest" description="Disordered" evidence="1">
    <location>
        <begin position="426"/>
        <end position="445"/>
    </location>
</feature>
<sequence>MSTGTSLRELRQWVCWRAEERGGKLTKVPYSPASGLRARCDDPTSWGAFAEARETARERGYEGIGFVFTAADPFCGVDLDGCVDPETGEVEPWAMEIVRKLDSYTELSPSGTGLHIIVKAKLPEGGNRRGRFEMYDRGRFFTVTGRRLPGASHRIEDRQERIAALHACLFSRHEGAFPSANGAAAPDNNLDDAEVLHRAISAANGERFSRLWVGDSSGYPSDSEADLALCSMLAFWVGPDEDRIASLFSRSGLAREKWDRKDYRRRTISRALDGMTDFYTPGQNGAGPSRNGHHRSSGISIPNGPSPLPSLPEAPAFPVEAMPSSCRPLIEEATDALGCAPELVALPMLAVLSSAVGTSCVVEIKGGWREWASLFVAVVASPGAMKTPAAKVAKKPAFERQRALSRAYAEEKEDWSRELREWEVEKRDAAKSGEPAPEMPEAPSMGRCVASDTTVEALVGILEDNPRGLLVHRDELAGWVRSMDQYKGGKGSDRQHWLSFWSGDEVVVDRKSRMGEPIIVARPFVSLFGGIQPAMLGELGGGAEDGLMDRFLFAYPAPRRIRFTEEEVSAEAEERYAALYDNLANLKLATDEHGDPNPKPLKLTPEARRLFAQAVDALGAEVLDPGFPRRLEGVWAKLRGYLARLSLVLAVCRCAETGVREERVEAEDVEAAVRLLGYFKAHARRVYAELSAPDSLDLLAGGLRDLLEESGGKWEGSATDLHRALDEREAASLPGRPEELSKLVLRIGERSPVLEAVQGWRKTGGREGKSRRVLKLALVEPAQEPAKNAVDPVVAVDPVSEGDNGTNGNNGKNNTVDPREPEGDNSDNGNNGANARAEGSPASAPADATDARSADGDHHDDGRERFTL</sequence>
<feature type="compositionally biased region" description="Low complexity" evidence="1">
    <location>
        <begin position="432"/>
        <end position="445"/>
    </location>
</feature>
<keyword evidence="4" id="KW-1185">Reference proteome</keyword>
<accession>A0A510HHI9</accession>
<feature type="compositionally biased region" description="Basic and acidic residues" evidence="1">
    <location>
        <begin position="849"/>
        <end position="868"/>
    </location>
</feature>
<gene>
    <name evidence="3" type="ORF">RxyAA322_13160</name>
</gene>
<proteinExistence type="predicted"/>
<feature type="compositionally biased region" description="Low complexity" evidence="1">
    <location>
        <begin position="826"/>
        <end position="848"/>
    </location>
</feature>
<reference evidence="3" key="1">
    <citation type="journal article" date="2019" name="Microbiol. Resour. Announc.">
        <title>Complete Genome Sequence of Rubrobacter xylanophilus Strain AA3-22, Isolated from Arima Onsen in Japan.</title>
        <authorList>
            <person name="Tomariguchi N."/>
            <person name="Miyazaki K."/>
        </authorList>
    </citation>
    <scope>NUCLEOTIDE SEQUENCE [LARGE SCALE GENOMIC DNA]</scope>
    <source>
        <strain evidence="3">AA3-22</strain>
    </source>
</reference>
<protein>
    <recommendedName>
        <fullName evidence="2">NrS-1 polymerase-like HBD domain-containing protein</fullName>
    </recommendedName>
</protein>